<dbReference type="AlphaFoldDB" id="A0A9X3MV60"/>
<protein>
    <submittedName>
        <fullName evidence="1">Uncharacterized protein</fullName>
    </submittedName>
</protein>
<name>A0A9X3MV60_9ACTN</name>
<accession>A0A9X3MV60</accession>
<evidence type="ECO:0000313" key="2">
    <source>
        <dbReference type="Proteomes" id="UP001149140"/>
    </source>
</evidence>
<organism evidence="1 2">
    <name type="scientific">Solirubrobacter ginsenosidimutans</name>
    <dbReference type="NCBI Taxonomy" id="490573"/>
    <lineage>
        <taxon>Bacteria</taxon>
        <taxon>Bacillati</taxon>
        <taxon>Actinomycetota</taxon>
        <taxon>Thermoleophilia</taxon>
        <taxon>Solirubrobacterales</taxon>
        <taxon>Solirubrobacteraceae</taxon>
        <taxon>Solirubrobacter</taxon>
    </lineage>
</organism>
<reference evidence="1" key="1">
    <citation type="submission" date="2022-10" db="EMBL/GenBank/DDBJ databases">
        <title>The WGS of Solirubrobacter ginsenosidimutans DSM 21036.</title>
        <authorList>
            <person name="Jiang Z."/>
        </authorList>
    </citation>
    <scope>NUCLEOTIDE SEQUENCE</scope>
    <source>
        <strain evidence="1">DSM 21036</strain>
    </source>
</reference>
<dbReference type="EMBL" id="JAPDOD010000014">
    <property type="protein sequence ID" value="MDA0161855.1"/>
    <property type="molecule type" value="Genomic_DNA"/>
</dbReference>
<sequence>MAGTAAPVRPVTELRDRVIRHAEVVGVWAVDCIRAQRTDTDWAAELLGDTDHRLEHATLEAEGYHVDSFGVERVAHQRGTAYVRLVCAVSIRPARLNPSLAARTLHGILEELMLARARARATCARLIDVAVVPAP</sequence>
<gene>
    <name evidence="1" type="ORF">OM076_16395</name>
</gene>
<dbReference type="Proteomes" id="UP001149140">
    <property type="component" value="Unassembled WGS sequence"/>
</dbReference>
<proteinExistence type="predicted"/>
<comment type="caution">
    <text evidence="1">The sequence shown here is derived from an EMBL/GenBank/DDBJ whole genome shotgun (WGS) entry which is preliminary data.</text>
</comment>
<keyword evidence="2" id="KW-1185">Reference proteome</keyword>
<evidence type="ECO:0000313" key="1">
    <source>
        <dbReference type="EMBL" id="MDA0161855.1"/>
    </source>
</evidence>
<dbReference type="RefSeq" id="WP_270041073.1">
    <property type="nucleotide sequence ID" value="NZ_JAPDOD010000014.1"/>
</dbReference>